<protein>
    <submittedName>
        <fullName evidence="1">Uncharacterized protein</fullName>
    </submittedName>
</protein>
<evidence type="ECO:0000313" key="1">
    <source>
        <dbReference type="EMBL" id="TFK61079.1"/>
    </source>
</evidence>
<name>A0ACD3A6R3_9AGAR</name>
<reference evidence="1 2" key="1">
    <citation type="journal article" date="2019" name="Nat. Ecol. Evol.">
        <title>Megaphylogeny resolves global patterns of mushroom evolution.</title>
        <authorList>
            <person name="Varga T."/>
            <person name="Krizsan K."/>
            <person name="Foldi C."/>
            <person name="Dima B."/>
            <person name="Sanchez-Garcia M."/>
            <person name="Sanchez-Ramirez S."/>
            <person name="Szollosi G.J."/>
            <person name="Szarkandi J.G."/>
            <person name="Papp V."/>
            <person name="Albert L."/>
            <person name="Andreopoulos W."/>
            <person name="Angelini C."/>
            <person name="Antonin V."/>
            <person name="Barry K.W."/>
            <person name="Bougher N.L."/>
            <person name="Buchanan P."/>
            <person name="Buyck B."/>
            <person name="Bense V."/>
            <person name="Catcheside P."/>
            <person name="Chovatia M."/>
            <person name="Cooper J."/>
            <person name="Damon W."/>
            <person name="Desjardin D."/>
            <person name="Finy P."/>
            <person name="Geml J."/>
            <person name="Haridas S."/>
            <person name="Hughes K."/>
            <person name="Justo A."/>
            <person name="Karasinski D."/>
            <person name="Kautmanova I."/>
            <person name="Kiss B."/>
            <person name="Kocsube S."/>
            <person name="Kotiranta H."/>
            <person name="LaButti K.M."/>
            <person name="Lechner B.E."/>
            <person name="Liimatainen K."/>
            <person name="Lipzen A."/>
            <person name="Lukacs Z."/>
            <person name="Mihaltcheva S."/>
            <person name="Morgado L.N."/>
            <person name="Niskanen T."/>
            <person name="Noordeloos M.E."/>
            <person name="Ohm R.A."/>
            <person name="Ortiz-Santana B."/>
            <person name="Ovrebo C."/>
            <person name="Racz N."/>
            <person name="Riley R."/>
            <person name="Savchenko A."/>
            <person name="Shiryaev A."/>
            <person name="Soop K."/>
            <person name="Spirin V."/>
            <person name="Szebenyi C."/>
            <person name="Tomsovsky M."/>
            <person name="Tulloss R.E."/>
            <person name="Uehling J."/>
            <person name="Grigoriev I.V."/>
            <person name="Vagvolgyi C."/>
            <person name="Papp T."/>
            <person name="Martin F.M."/>
            <person name="Miettinen O."/>
            <person name="Hibbett D.S."/>
            <person name="Nagy L.G."/>
        </authorList>
    </citation>
    <scope>NUCLEOTIDE SEQUENCE [LARGE SCALE GENOMIC DNA]</scope>
    <source>
        <strain evidence="1 2">NL-1719</strain>
    </source>
</reference>
<proteinExistence type="predicted"/>
<dbReference type="EMBL" id="ML208697">
    <property type="protein sequence ID" value="TFK61079.1"/>
    <property type="molecule type" value="Genomic_DNA"/>
</dbReference>
<accession>A0ACD3A6R3</accession>
<dbReference type="Proteomes" id="UP000308600">
    <property type="component" value="Unassembled WGS sequence"/>
</dbReference>
<gene>
    <name evidence="1" type="ORF">BDN72DRAFT_904413</name>
</gene>
<evidence type="ECO:0000313" key="2">
    <source>
        <dbReference type="Proteomes" id="UP000308600"/>
    </source>
</evidence>
<organism evidence="1 2">
    <name type="scientific">Pluteus cervinus</name>
    <dbReference type="NCBI Taxonomy" id="181527"/>
    <lineage>
        <taxon>Eukaryota</taxon>
        <taxon>Fungi</taxon>
        <taxon>Dikarya</taxon>
        <taxon>Basidiomycota</taxon>
        <taxon>Agaricomycotina</taxon>
        <taxon>Agaricomycetes</taxon>
        <taxon>Agaricomycetidae</taxon>
        <taxon>Agaricales</taxon>
        <taxon>Pluteineae</taxon>
        <taxon>Pluteaceae</taxon>
        <taxon>Pluteus</taxon>
    </lineage>
</organism>
<keyword evidence="2" id="KW-1185">Reference proteome</keyword>
<sequence length="219" mass="24638">MSDSDEAHSSQEDSVDLEDPTSMSPEVLHVALQRSNADRARLKRKLAIVEDDLVTLRGAKAKIDIPSGRGIPKLVSLYETIDDNMVPEADRRTLKRPDPKFDALNEAEKQIVQRTRDRTFTGYKLLIRLIPGLVDRLCDETVDEVALAALFKQLHSEAERSEGLGLFRPSSPKIYLPDIAAITENPHSRLISRSLSPIWRHLPHAFLIMPIPSTSFRDP</sequence>